<dbReference type="Gene3D" id="2.40.37.10">
    <property type="entry name" value="Lyase, Ornithine Decarboxylase, Chain A, domain 1"/>
    <property type="match status" value="1"/>
</dbReference>
<proteinExistence type="inferred from homology"/>
<feature type="active site" description="Proton acceptor; specific for L-alanine" evidence="4">
    <location>
        <position position="712"/>
    </location>
</feature>
<comment type="cofactor">
    <cofactor evidence="1 4">
        <name>pyridoxal 5'-phosphate</name>
        <dbReference type="ChEBI" id="CHEBI:597326"/>
    </cofactor>
</comment>
<dbReference type="NCBIfam" id="TIGR00492">
    <property type="entry name" value="alr"/>
    <property type="match status" value="1"/>
</dbReference>
<evidence type="ECO:0000259" key="5">
    <source>
        <dbReference type="SMART" id="SM01005"/>
    </source>
</evidence>
<reference evidence="6 7" key="1">
    <citation type="submission" date="2024-03" db="EMBL/GenBank/DDBJ databases">
        <title>Aquirufa genome sequencing.</title>
        <authorList>
            <person name="Pitt A."/>
            <person name="Hahn M.W."/>
        </authorList>
    </citation>
    <scope>NUCLEOTIDE SEQUENCE [LARGE SCALE GENOMIC DNA]</scope>
    <source>
        <strain evidence="6 7">OSTEICH-129V</strain>
    </source>
</reference>
<dbReference type="InterPro" id="IPR036565">
    <property type="entry name" value="Mur-like_cat_sf"/>
</dbReference>
<dbReference type="EMBL" id="JBBKXZ010000001">
    <property type="protein sequence ID" value="MFD3394102.1"/>
    <property type="molecule type" value="Genomic_DNA"/>
</dbReference>
<dbReference type="CDD" id="cd00430">
    <property type="entry name" value="PLPDE_III_AR"/>
    <property type="match status" value="1"/>
</dbReference>
<comment type="caution">
    <text evidence="6">The sequence shown here is derived from an EMBL/GenBank/DDBJ whole genome shotgun (WGS) entry which is preliminary data.</text>
</comment>
<keyword evidence="2 4" id="KW-0663">Pyridoxal phosphate</keyword>
<dbReference type="Proteomes" id="UP001598138">
    <property type="component" value="Unassembled WGS sequence"/>
</dbReference>
<dbReference type="RefSeq" id="WP_377982977.1">
    <property type="nucleotide sequence ID" value="NZ_JBBKXZ010000001.1"/>
</dbReference>
<accession>A0ABW6DB17</accession>
<dbReference type="InterPro" id="IPR009006">
    <property type="entry name" value="Ala_racemase/Decarboxylase_C"/>
</dbReference>
<dbReference type="SUPFAM" id="SSF51419">
    <property type="entry name" value="PLP-binding barrel"/>
    <property type="match status" value="1"/>
</dbReference>
<evidence type="ECO:0000313" key="7">
    <source>
        <dbReference type="Proteomes" id="UP001598138"/>
    </source>
</evidence>
<dbReference type="PANTHER" id="PTHR30511">
    <property type="entry name" value="ALANINE RACEMASE"/>
    <property type="match status" value="1"/>
</dbReference>
<feature type="binding site" evidence="4">
    <location>
        <position position="584"/>
    </location>
    <ligand>
        <name>substrate</name>
    </ligand>
</feature>
<dbReference type="SUPFAM" id="SSF63418">
    <property type="entry name" value="MurE/MurF N-terminal domain"/>
    <property type="match status" value="1"/>
</dbReference>
<comment type="similarity">
    <text evidence="4">Belongs to the alanine racemase family.</text>
</comment>
<dbReference type="NCBIfam" id="NF008897">
    <property type="entry name" value="PRK11930.1"/>
    <property type="match status" value="1"/>
</dbReference>
<dbReference type="Gene3D" id="3.90.190.20">
    <property type="entry name" value="Mur ligase, C-terminal domain"/>
    <property type="match status" value="1"/>
</dbReference>
<dbReference type="Gene3D" id="3.40.1190.10">
    <property type="entry name" value="Mur-like, catalytic domain"/>
    <property type="match status" value="1"/>
</dbReference>
<dbReference type="InterPro" id="IPR036615">
    <property type="entry name" value="Mur_ligase_C_dom_sf"/>
</dbReference>
<dbReference type="Pfam" id="PF08245">
    <property type="entry name" value="Mur_ligase_M"/>
    <property type="match status" value="1"/>
</dbReference>
<dbReference type="GO" id="GO:0016874">
    <property type="term" value="F:ligase activity"/>
    <property type="evidence" value="ECO:0007669"/>
    <property type="project" value="UniProtKB-KW"/>
</dbReference>
<dbReference type="InterPro" id="IPR011079">
    <property type="entry name" value="Ala_racemase_C"/>
</dbReference>
<dbReference type="PANTHER" id="PTHR30511:SF0">
    <property type="entry name" value="ALANINE RACEMASE, CATABOLIC-RELATED"/>
    <property type="match status" value="1"/>
</dbReference>
<dbReference type="InterPro" id="IPR035911">
    <property type="entry name" value="MurE/MurF_N"/>
</dbReference>
<evidence type="ECO:0000313" key="6">
    <source>
        <dbReference type="EMBL" id="MFD3394102.1"/>
    </source>
</evidence>
<dbReference type="InterPro" id="IPR000821">
    <property type="entry name" value="Ala_racemase"/>
</dbReference>
<evidence type="ECO:0000256" key="4">
    <source>
        <dbReference type="HAMAP-Rule" id="MF_01201"/>
    </source>
</evidence>
<keyword evidence="6" id="KW-0436">Ligase</keyword>
<dbReference type="PRINTS" id="PR00992">
    <property type="entry name" value="ALARACEMASE"/>
</dbReference>
<sequence length="818" mass="92822">MIYPNEPIQLKSTYISLDSRQIYDPENTAFVAVRGINHDGHQYMETLYQKGVREFIVEKGSWVGQLPEKASQWTNTSIWVVDNSIKTLQNLAHLHRIAFNLPVVGITGSNGKTTCKEWLYTLTKNEFNVVRSPKSFNSQIGVPLSIWAIQSHHTLGIFEAGISKMNEMGQLEPIIHPEYGIFTHFGEAHSQHFETDKIKLTEKLKLFWHSKKLIYRASEETNEWIRLEMQKNNPTCELVTWSTTDPNQSIFVYWKINGTRSQLKFQKKNQSEVFLDLHVELCDEASLENITHCIIQAHVLGLDKAQIELACKAIRPISMRLEIKEGVRNNQLIDDSYNNDMDGLRLALPLFKRYEEKSKVLIISDFMETGQKEGDLYPTIVQLIKHHRIDHVIGIGSQLERNKHLFNQISTYSSTEDLIDSGDLNTVHDSVILLKGARKFSFEKIVNALETKTHCTQLEINLEAIENNLTYYKSTIGNDTKIMGMVKAHAYGAGAIEIAKVLQSQGIDYLTVAFTDEGVNLRKNGIYTPIMVMNPQIEEFEKIIEYALEPEIYSFSMLDAIDEYCFHHGKNIKIHIKLDTGMKRLGFEPEDIDQLTEKLGQMPHLWVVSVLSHLAASENPKHKEFTENQINQFKHAAKSISTELGHRPLWHIANSAAIQNYPESRLDMVRLGINLYGITGNLIEKKSLENALILKTYISQIKNVKKGESVGYGRLGQFKENGKIATLAIGYADGYNRALGNGVGSFEIQGVLCPTVGNICMDMCMVDVSNIPQVKEGDEAIAFGGKIQLSDLAKLAQTIPYEIMTNISERVKRVYVRE</sequence>
<gene>
    <name evidence="6" type="ORF">U0R10_05670</name>
</gene>
<dbReference type="SMART" id="SM01005">
    <property type="entry name" value="Ala_racemase_C"/>
    <property type="match status" value="1"/>
</dbReference>
<dbReference type="InterPro" id="IPR029066">
    <property type="entry name" value="PLP-binding_barrel"/>
</dbReference>
<organism evidence="6 7">
    <name type="scientific">Aquirufa avitistagni</name>
    <dbReference type="NCBI Taxonomy" id="3104728"/>
    <lineage>
        <taxon>Bacteria</taxon>
        <taxon>Pseudomonadati</taxon>
        <taxon>Bacteroidota</taxon>
        <taxon>Cytophagia</taxon>
        <taxon>Cytophagales</taxon>
        <taxon>Flectobacillaceae</taxon>
        <taxon>Aquirufa</taxon>
    </lineage>
</organism>
<dbReference type="InterPro" id="IPR001608">
    <property type="entry name" value="Ala_racemase_N"/>
</dbReference>
<dbReference type="Gene3D" id="3.20.20.10">
    <property type="entry name" value="Alanine racemase"/>
    <property type="match status" value="1"/>
</dbReference>
<keyword evidence="7" id="KW-1185">Reference proteome</keyword>
<dbReference type="HAMAP" id="MF_01201">
    <property type="entry name" value="Ala_racemase"/>
    <property type="match status" value="1"/>
</dbReference>
<feature type="binding site" evidence="4">
    <location>
        <position position="761"/>
    </location>
    <ligand>
        <name>substrate</name>
    </ligand>
</feature>
<protein>
    <recommendedName>
        <fullName evidence="4">Alanine racemase</fullName>
        <ecNumber evidence="4">5.1.1.1</ecNumber>
    </recommendedName>
</protein>
<feature type="domain" description="Alanine racemase C-terminal" evidence="5">
    <location>
        <begin position="691"/>
        <end position="816"/>
    </location>
</feature>
<dbReference type="Gene3D" id="3.40.1390.10">
    <property type="entry name" value="MurE/MurF, N-terminal domain"/>
    <property type="match status" value="1"/>
</dbReference>
<dbReference type="SUPFAM" id="SSF53623">
    <property type="entry name" value="MurD-like peptide ligases, catalytic domain"/>
    <property type="match status" value="1"/>
</dbReference>
<dbReference type="EC" id="5.1.1.1" evidence="4"/>
<evidence type="ECO:0000256" key="3">
    <source>
        <dbReference type="ARBA" id="ARBA00023235"/>
    </source>
</evidence>
<evidence type="ECO:0000256" key="2">
    <source>
        <dbReference type="ARBA" id="ARBA00022898"/>
    </source>
</evidence>
<dbReference type="SUPFAM" id="SSF53244">
    <property type="entry name" value="MurD-like peptide ligases, peptide-binding domain"/>
    <property type="match status" value="1"/>
</dbReference>
<comment type="pathway">
    <text evidence="4">Amino-acid biosynthesis; D-alanine biosynthesis; D-alanine from L-alanine: step 1/1.</text>
</comment>
<keyword evidence="3 4" id="KW-0413">Isomerase</keyword>
<evidence type="ECO:0000256" key="1">
    <source>
        <dbReference type="ARBA" id="ARBA00001933"/>
    </source>
</evidence>
<comment type="catalytic activity">
    <reaction evidence="4">
        <text>L-alanine = D-alanine</text>
        <dbReference type="Rhea" id="RHEA:20249"/>
        <dbReference type="ChEBI" id="CHEBI:57416"/>
        <dbReference type="ChEBI" id="CHEBI:57972"/>
        <dbReference type="EC" id="5.1.1.1"/>
    </reaction>
</comment>
<dbReference type="InterPro" id="IPR013221">
    <property type="entry name" value="Mur_ligase_cen"/>
</dbReference>
<comment type="function">
    <text evidence="4">Catalyzes the interconversion of L-alanine and D-alanine. May also act on other amino acids.</text>
</comment>
<dbReference type="Pfam" id="PF00842">
    <property type="entry name" value="Ala_racemase_C"/>
    <property type="match status" value="1"/>
</dbReference>
<feature type="active site" description="Proton acceptor; specific for D-alanine" evidence="4">
    <location>
        <position position="487"/>
    </location>
</feature>
<dbReference type="Pfam" id="PF01168">
    <property type="entry name" value="Ala_racemase_N"/>
    <property type="match status" value="1"/>
</dbReference>
<feature type="modified residue" description="N6-(pyridoxal phosphate)lysine" evidence="4">
    <location>
        <position position="487"/>
    </location>
</feature>
<name>A0ABW6DB17_9BACT</name>
<dbReference type="SUPFAM" id="SSF50621">
    <property type="entry name" value="Alanine racemase C-terminal domain-like"/>
    <property type="match status" value="1"/>
</dbReference>